<evidence type="ECO:0000256" key="6">
    <source>
        <dbReference type="ARBA" id="ARBA00022729"/>
    </source>
</evidence>
<comment type="similarity">
    <text evidence="11">Belongs to the big defensin family.</text>
</comment>
<evidence type="ECO:0000256" key="4">
    <source>
        <dbReference type="ARBA" id="ARBA00022577"/>
    </source>
</evidence>
<evidence type="ECO:0000256" key="7">
    <source>
        <dbReference type="ARBA" id="ARBA00022940"/>
    </source>
</evidence>
<keyword evidence="13" id="KW-0472">Membrane</keyword>
<keyword evidence="5" id="KW-0165">Cleavage on pair of basic residues</keyword>
<evidence type="ECO:0000256" key="1">
    <source>
        <dbReference type="ARBA" id="ARBA00004613"/>
    </source>
</evidence>
<evidence type="ECO:0000256" key="5">
    <source>
        <dbReference type="ARBA" id="ARBA00022685"/>
    </source>
</evidence>
<evidence type="ECO:0000256" key="11">
    <source>
        <dbReference type="ARBA" id="ARBA00061586"/>
    </source>
</evidence>
<dbReference type="Gene3D" id="2.20.20.10">
    <property type="entry name" value="Anthopleurin-A"/>
    <property type="match status" value="1"/>
</dbReference>
<keyword evidence="6" id="KW-0732">Signal</keyword>
<evidence type="ECO:0000313" key="14">
    <source>
        <dbReference type="EMBL" id="QXT26517.1"/>
    </source>
</evidence>
<evidence type="ECO:0000256" key="9">
    <source>
        <dbReference type="ARBA" id="ARBA00023157"/>
    </source>
</evidence>
<keyword evidence="3" id="KW-0929">Antimicrobial</keyword>
<evidence type="ECO:0000256" key="10">
    <source>
        <dbReference type="ARBA" id="ARBA00058994"/>
    </source>
</evidence>
<keyword evidence="2" id="KW-0964">Secreted</keyword>
<evidence type="ECO:0000256" key="8">
    <source>
        <dbReference type="ARBA" id="ARBA00023022"/>
    </source>
</evidence>
<proteinExistence type="evidence at transcript level"/>
<reference evidence="14" key="1">
    <citation type="submission" date="2021-04" db="EMBL/GenBank/DDBJ databases">
        <authorList>
            <person name="Yang J."/>
            <person name="Liao Z."/>
        </authorList>
    </citation>
    <scope>NUCLEOTIDE SEQUENCE</scope>
</reference>
<evidence type="ECO:0000256" key="13">
    <source>
        <dbReference type="SAM" id="Phobius"/>
    </source>
</evidence>
<name>A0A8F6T5Y6_MYTCO</name>
<dbReference type="AlphaFoldDB" id="A0A8F6T5Y6"/>
<dbReference type="InterPro" id="IPR023355">
    <property type="entry name" value="Myo_ane_neurotoxin_sf"/>
</dbReference>
<evidence type="ECO:0000256" key="2">
    <source>
        <dbReference type="ARBA" id="ARBA00022525"/>
    </source>
</evidence>
<organism evidence="14">
    <name type="scientific">Mytilus coruscus</name>
    <name type="common">Sea mussel</name>
    <dbReference type="NCBI Taxonomy" id="42192"/>
    <lineage>
        <taxon>Eukaryota</taxon>
        <taxon>Metazoa</taxon>
        <taxon>Spiralia</taxon>
        <taxon>Lophotrochozoa</taxon>
        <taxon>Mollusca</taxon>
        <taxon>Bivalvia</taxon>
        <taxon>Autobranchia</taxon>
        <taxon>Pteriomorphia</taxon>
        <taxon>Mytilida</taxon>
        <taxon>Mytiloidea</taxon>
        <taxon>Mytilidae</taxon>
        <taxon>Mytilinae</taxon>
        <taxon>Mytilus</taxon>
    </lineage>
</organism>
<feature type="transmembrane region" description="Helical" evidence="13">
    <location>
        <begin position="24"/>
        <end position="51"/>
    </location>
</feature>
<keyword evidence="4" id="KW-0295">Fungicide</keyword>
<comment type="function">
    <text evidence="10">Significantly inhibits the growth of Gram-negative and Gram-positive bacteria and fungi in vitro.</text>
</comment>
<protein>
    <recommendedName>
        <fullName evidence="12">Big defensin</fullName>
    </recommendedName>
</protein>
<accession>A0A8F6T5Y6</accession>
<keyword evidence="13" id="KW-1133">Transmembrane helix</keyword>
<comment type="subcellular location">
    <subcellularLocation>
        <location evidence="1">Secreted</location>
    </subcellularLocation>
</comment>
<sequence>MLILPVPVLGEVVAESKKEKRQAAILPLASYAGLTVSVPVFLASVAAYGIYSVINNRTRATTDNHSCAGNRGWCRSSCFSHEREDVFHSAVCGDYKCCRPRTG</sequence>
<keyword evidence="9" id="KW-1015">Disulfide bond</keyword>
<keyword evidence="8" id="KW-0044">Antibiotic</keyword>
<dbReference type="GO" id="GO:0031640">
    <property type="term" value="P:killing of cells of another organism"/>
    <property type="evidence" value="ECO:0007669"/>
    <property type="project" value="UniProtKB-KW"/>
</dbReference>
<dbReference type="GO" id="GO:0042742">
    <property type="term" value="P:defense response to bacterium"/>
    <property type="evidence" value="ECO:0007669"/>
    <property type="project" value="UniProtKB-KW"/>
</dbReference>
<evidence type="ECO:0000256" key="3">
    <source>
        <dbReference type="ARBA" id="ARBA00022529"/>
    </source>
</evidence>
<evidence type="ECO:0000256" key="12">
    <source>
        <dbReference type="ARBA" id="ARBA00072505"/>
    </source>
</evidence>
<dbReference type="GO" id="GO:0050832">
    <property type="term" value="P:defense response to fungus"/>
    <property type="evidence" value="ECO:0007669"/>
    <property type="project" value="UniProtKB-KW"/>
</dbReference>
<dbReference type="FunFam" id="2.20.20.10:FF:000002">
    <property type="entry name" value="Big defensin"/>
    <property type="match status" value="1"/>
</dbReference>
<keyword evidence="13" id="KW-0812">Transmembrane</keyword>
<dbReference type="EMBL" id="MW922038">
    <property type="protein sequence ID" value="QXT26517.1"/>
    <property type="molecule type" value="mRNA"/>
</dbReference>
<keyword evidence="7" id="KW-0211">Defensin</keyword>
<dbReference type="GO" id="GO:0005576">
    <property type="term" value="C:extracellular region"/>
    <property type="evidence" value="ECO:0007669"/>
    <property type="project" value="UniProtKB-SubCell"/>
</dbReference>